<reference evidence="9 10" key="1">
    <citation type="submission" date="2010-01" db="EMBL/GenBank/DDBJ databases">
        <title>The complete genome of Thermobispora bispora DSM 43833.</title>
        <authorList>
            <consortium name="US DOE Joint Genome Institute (JGI-PGF)"/>
            <person name="Lucas S."/>
            <person name="Copeland A."/>
            <person name="Lapidus A."/>
            <person name="Glavina del Rio T."/>
            <person name="Dalin E."/>
            <person name="Tice H."/>
            <person name="Bruce D."/>
            <person name="Goodwin L."/>
            <person name="Pitluck S."/>
            <person name="Kyrpides N."/>
            <person name="Mavromatis K."/>
            <person name="Ivanova N."/>
            <person name="Mikhailova N."/>
            <person name="Chertkov O."/>
            <person name="Brettin T."/>
            <person name="Detter J.C."/>
            <person name="Han C."/>
            <person name="Larimer F."/>
            <person name="Land M."/>
            <person name="Hauser L."/>
            <person name="Markowitz V."/>
            <person name="Cheng J.-F."/>
            <person name="Hugenholtz P."/>
            <person name="Woyke T."/>
            <person name="Wu D."/>
            <person name="Jando M."/>
            <person name="Schneider S."/>
            <person name="Klenk H.-P."/>
            <person name="Eisen J.A."/>
        </authorList>
    </citation>
    <scope>NUCLEOTIDE SEQUENCE [LARGE SCALE GENOMIC DNA]</scope>
    <source>
        <strain evidence="10">ATCC 19993 / DSM 43833 / CBS 139.67 / JCM 10125 / KCTC 9307 / NBRC 14880 / R51</strain>
    </source>
</reference>
<sequence>MTTRSLHPGPLSKIEKAGPYLPLGLIAGLGAVLAYLWKWPCRFGGVWNAGVGQFTHYCYTDIYPLFWAERLNEGKIPYLDHPVEYPVGIGAIMEFARRLAGGDGVRFYDITVVLMGIALVAGVLLLGALAGRDRWHDALWYAIGPAVILCAFINWDLAAGALALGGLLAWARRRQYLAGVLLALAVATKFYPLMFFGALFLLTLRTGRWRPFLQTAGAAAVTWLAVNVPVMLANFDGWKRFYEFSRERGADWGSVWFFFQRVDRPEWLAFLGDPELLNGMAMAAVAVLLLGVAVLTLAAPRRPRLAQVCFLALAAFMITNKVWSPQFVLWLVPIAVLARPRPLPLLIWQLAECWYFFAIWRYLVTQVGGPEAYLGIGDGPYFLALWARALTVIMLMVLVVRDILRPEDDVTRTGGVDDRSGGVFDRAPDRFALRIRPRAAAQPAETT</sequence>
<evidence type="ECO:0000256" key="5">
    <source>
        <dbReference type="ARBA" id="ARBA00022989"/>
    </source>
</evidence>
<gene>
    <name evidence="9" type="ordered locus">Tbis_3565</name>
</gene>
<feature type="transmembrane region" description="Helical" evidence="8">
    <location>
        <begin position="20"/>
        <end position="37"/>
    </location>
</feature>
<keyword evidence="6 8" id="KW-0472">Membrane</keyword>
<dbReference type="RefSeq" id="WP_013133786.1">
    <property type="nucleotide sequence ID" value="NC_014165.1"/>
</dbReference>
<dbReference type="eggNOG" id="COG5650">
    <property type="taxonomic scope" value="Bacteria"/>
</dbReference>
<accession>D6YAK0</accession>
<dbReference type="EMBL" id="CP001874">
    <property type="protein sequence ID" value="ADG90253.1"/>
    <property type="molecule type" value="Genomic_DNA"/>
</dbReference>
<comment type="similarity">
    <text evidence="7">Belongs to the glycosyltransferase 87 family.</text>
</comment>
<evidence type="ECO:0000256" key="2">
    <source>
        <dbReference type="ARBA" id="ARBA00022475"/>
    </source>
</evidence>
<dbReference type="AlphaFoldDB" id="D6YAK0"/>
<dbReference type="GO" id="GO:0016758">
    <property type="term" value="F:hexosyltransferase activity"/>
    <property type="evidence" value="ECO:0007669"/>
    <property type="project" value="InterPro"/>
</dbReference>
<keyword evidence="4 8" id="KW-0812">Transmembrane</keyword>
<dbReference type="Proteomes" id="UP000006640">
    <property type="component" value="Chromosome"/>
</dbReference>
<evidence type="ECO:0000256" key="6">
    <source>
        <dbReference type="ARBA" id="ARBA00023136"/>
    </source>
</evidence>
<feature type="transmembrane region" description="Helical" evidence="8">
    <location>
        <begin position="212"/>
        <end position="235"/>
    </location>
</feature>
<dbReference type="Pfam" id="PF09594">
    <property type="entry name" value="GT87"/>
    <property type="match status" value="1"/>
</dbReference>
<evidence type="ECO:0000256" key="3">
    <source>
        <dbReference type="ARBA" id="ARBA00022679"/>
    </source>
</evidence>
<evidence type="ECO:0000256" key="1">
    <source>
        <dbReference type="ARBA" id="ARBA00004651"/>
    </source>
</evidence>
<feature type="transmembrane region" description="Helical" evidence="8">
    <location>
        <begin position="107"/>
        <end position="126"/>
    </location>
</feature>
<keyword evidence="3" id="KW-0808">Transferase</keyword>
<keyword evidence="2" id="KW-1003">Cell membrane</keyword>
<dbReference type="KEGG" id="tbi:Tbis_3565"/>
<comment type="subcellular location">
    <subcellularLocation>
        <location evidence="1">Cell membrane</location>
        <topology evidence="1">Multi-pass membrane protein</topology>
    </subcellularLocation>
</comment>
<evidence type="ECO:0000256" key="7">
    <source>
        <dbReference type="ARBA" id="ARBA00024033"/>
    </source>
</evidence>
<dbReference type="STRING" id="469371.Tbis_3565"/>
<dbReference type="PIRSF" id="PIRSF010361">
    <property type="entry name" value="UCP010361"/>
    <property type="match status" value="1"/>
</dbReference>
<evidence type="ECO:0000313" key="10">
    <source>
        <dbReference type="Proteomes" id="UP000006640"/>
    </source>
</evidence>
<keyword evidence="5 8" id="KW-1133">Transmembrane helix</keyword>
<feature type="transmembrane region" description="Helical" evidence="8">
    <location>
        <begin position="343"/>
        <end position="363"/>
    </location>
</feature>
<feature type="transmembrane region" description="Helical" evidence="8">
    <location>
        <begin position="138"/>
        <end position="164"/>
    </location>
</feature>
<feature type="transmembrane region" description="Helical" evidence="8">
    <location>
        <begin position="176"/>
        <end position="200"/>
    </location>
</feature>
<dbReference type="HOGENOM" id="CLU_028876_1_0_11"/>
<dbReference type="GO" id="GO:0005886">
    <property type="term" value="C:plasma membrane"/>
    <property type="evidence" value="ECO:0007669"/>
    <property type="project" value="UniProtKB-SubCell"/>
</dbReference>
<evidence type="ECO:0000256" key="8">
    <source>
        <dbReference type="SAM" id="Phobius"/>
    </source>
</evidence>
<organism evidence="9 10">
    <name type="scientific">Thermobispora bispora (strain ATCC 19993 / DSM 43833 / CBS 139.67 / JCM 10125 / KCTC 9307 / NBRC 14880 / R51)</name>
    <dbReference type="NCBI Taxonomy" id="469371"/>
    <lineage>
        <taxon>Bacteria</taxon>
        <taxon>Bacillati</taxon>
        <taxon>Actinomycetota</taxon>
        <taxon>Actinomycetes</taxon>
        <taxon>Streptosporangiales</taxon>
        <taxon>Streptosporangiaceae</taxon>
        <taxon>Thermobispora</taxon>
    </lineage>
</organism>
<protein>
    <submittedName>
        <fullName evidence="9">Integral membrane protein-like protein</fullName>
    </submittedName>
</protein>
<feature type="transmembrane region" description="Helical" evidence="8">
    <location>
        <begin position="383"/>
        <end position="404"/>
    </location>
</feature>
<evidence type="ECO:0000256" key="4">
    <source>
        <dbReference type="ARBA" id="ARBA00022692"/>
    </source>
</evidence>
<dbReference type="OrthoDB" id="3348156at2"/>
<dbReference type="InterPro" id="IPR016570">
    <property type="entry name" value="UCP010361"/>
</dbReference>
<feature type="transmembrane region" description="Helical" evidence="8">
    <location>
        <begin position="276"/>
        <end position="299"/>
    </location>
</feature>
<proteinExistence type="inferred from homology"/>
<evidence type="ECO:0000313" key="9">
    <source>
        <dbReference type="EMBL" id="ADG90253.1"/>
    </source>
</evidence>
<name>D6YAK0_THEBD</name>
<keyword evidence="10" id="KW-1185">Reference proteome</keyword>
<dbReference type="InterPro" id="IPR018584">
    <property type="entry name" value="GT87"/>
</dbReference>